<dbReference type="InterPro" id="IPR012373">
    <property type="entry name" value="Ferrdict_sens_TM"/>
</dbReference>
<evidence type="ECO:0000313" key="3">
    <source>
        <dbReference type="EMBL" id="GAA4310162.1"/>
    </source>
</evidence>
<gene>
    <name evidence="3" type="ORF">GCM10023149_04750</name>
</gene>
<organism evidence="3 4">
    <name type="scientific">Mucilaginibacter gynuensis</name>
    <dbReference type="NCBI Taxonomy" id="1302236"/>
    <lineage>
        <taxon>Bacteria</taxon>
        <taxon>Pseudomonadati</taxon>
        <taxon>Bacteroidota</taxon>
        <taxon>Sphingobacteriia</taxon>
        <taxon>Sphingobacteriales</taxon>
        <taxon>Sphingobacteriaceae</taxon>
        <taxon>Mucilaginibacter</taxon>
    </lineage>
</organism>
<dbReference type="InterPro" id="IPR006860">
    <property type="entry name" value="FecR"/>
</dbReference>
<sequence>MQHSVFKKLLKKYHSDTATPAERYIVDTWYNSFDENGKVPGTLTDDEAEATRLRLFHKIIPVPVLRPWYRRAWLQAAAAIIIVPTLAVLIYMQGRQSALPKQTAFEDIAFNTDAKQVKKITLQDSTTVWLNANSNLRIKGDYGNKSRRLQLKGEAYFDVKHDTLRPFIISVEELSIKDLGTTFNVKAYKKLNNIKVSVNSGKVEVSTPSRVIAQLMPGKALSYNLKTGQFTITDIKITGTSSWTEGKTVLARAGFDELQQELLNMYGIKLNSTDEKVKSFKYNLTLRSSQTKDDVLDIITTMLNKKHKKEGPDGVIIY</sequence>
<reference evidence="4" key="1">
    <citation type="journal article" date="2019" name="Int. J. Syst. Evol. Microbiol.">
        <title>The Global Catalogue of Microorganisms (GCM) 10K type strain sequencing project: providing services to taxonomists for standard genome sequencing and annotation.</title>
        <authorList>
            <consortium name="The Broad Institute Genomics Platform"/>
            <consortium name="The Broad Institute Genome Sequencing Center for Infectious Disease"/>
            <person name="Wu L."/>
            <person name="Ma J."/>
        </authorList>
    </citation>
    <scope>NUCLEOTIDE SEQUENCE [LARGE SCALE GENOMIC DNA]</scope>
    <source>
        <strain evidence="4">JCM 17705</strain>
    </source>
</reference>
<proteinExistence type="predicted"/>
<evidence type="ECO:0000256" key="1">
    <source>
        <dbReference type="SAM" id="Phobius"/>
    </source>
</evidence>
<dbReference type="EMBL" id="BAABFT010000001">
    <property type="protein sequence ID" value="GAA4310162.1"/>
    <property type="molecule type" value="Genomic_DNA"/>
</dbReference>
<dbReference type="Proteomes" id="UP001500582">
    <property type="component" value="Unassembled WGS sequence"/>
</dbReference>
<dbReference type="RefSeq" id="WP_345209384.1">
    <property type="nucleotide sequence ID" value="NZ_BAABFT010000001.1"/>
</dbReference>
<evidence type="ECO:0000259" key="2">
    <source>
        <dbReference type="Pfam" id="PF04773"/>
    </source>
</evidence>
<dbReference type="Pfam" id="PF04773">
    <property type="entry name" value="FecR"/>
    <property type="match status" value="1"/>
</dbReference>
<dbReference type="Gene3D" id="2.60.120.1440">
    <property type="match status" value="1"/>
</dbReference>
<dbReference type="PANTHER" id="PTHR30273">
    <property type="entry name" value="PERIPLASMIC SIGNAL SENSOR AND SIGMA FACTOR ACTIVATOR FECR-RELATED"/>
    <property type="match status" value="1"/>
</dbReference>
<dbReference type="PANTHER" id="PTHR30273:SF2">
    <property type="entry name" value="PROTEIN FECR"/>
    <property type="match status" value="1"/>
</dbReference>
<evidence type="ECO:0000313" key="4">
    <source>
        <dbReference type="Proteomes" id="UP001500582"/>
    </source>
</evidence>
<keyword evidence="1" id="KW-0472">Membrane</keyword>
<name>A0ABP8FSI2_9SPHI</name>
<dbReference type="Gene3D" id="3.55.50.30">
    <property type="match status" value="1"/>
</dbReference>
<comment type="caution">
    <text evidence="3">The sequence shown here is derived from an EMBL/GenBank/DDBJ whole genome shotgun (WGS) entry which is preliminary data.</text>
</comment>
<feature type="domain" description="FecR protein" evidence="2">
    <location>
        <begin position="111"/>
        <end position="204"/>
    </location>
</feature>
<keyword evidence="4" id="KW-1185">Reference proteome</keyword>
<feature type="transmembrane region" description="Helical" evidence="1">
    <location>
        <begin position="72"/>
        <end position="92"/>
    </location>
</feature>
<accession>A0ABP8FSI2</accession>
<keyword evidence="1" id="KW-0812">Transmembrane</keyword>
<protein>
    <recommendedName>
        <fullName evidence="2">FecR protein domain-containing protein</fullName>
    </recommendedName>
</protein>
<keyword evidence="1" id="KW-1133">Transmembrane helix</keyword>
<dbReference type="PIRSF" id="PIRSF018266">
    <property type="entry name" value="FecR"/>
    <property type="match status" value="1"/>
</dbReference>